<dbReference type="EMBL" id="BLAB01000001">
    <property type="protein sequence ID" value="GER94305.1"/>
    <property type="molecule type" value="Genomic_DNA"/>
</dbReference>
<sequence>MWQGTLLDRRRKSQSLLNEVFFPISTRKKKQKKWGRNPF</sequence>
<organism evidence="1">
    <name type="scientific">hot springs metagenome</name>
    <dbReference type="NCBI Taxonomy" id="433727"/>
    <lineage>
        <taxon>unclassified sequences</taxon>
        <taxon>metagenomes</taxon>
        <taxon>ecological metagenomes</taxon>
    </lineage>
</organism>
<proteinExistence type="predicted"/>
<gene>
    <name evidence="1" type="ORF">A45J_2066</name>
</gene>
<accession>A0A5J4L263</accession>
<evidence type="ECO:0000313" key="1">
    <source>
        <dbReference type="EMBL" id="GER94305.1"/>
    </source>
</evidence>
<protein>
    <submittedName>
        <fullName evidence="1">Uncharacterized protein</fullName>
    </submittedName>
</protein>
<reference evidence="1" key="1">
    <citation type="submission" date="2019-10" db="EMBL/GenBank/DDBJ databases">
        <title>Metagenomic sequencing of thiosulfate-disproportionating enrichment culture.</title>
        <authorList>
            <person name="Umezawa K."/>
            <person name="Kojima H."/>
            <person name="Fukui M."/>
        </authorList>
    </citation>
    <scope>NUCLEOTIDE SEQUENCE</scope>
    <source>
        <strain evidence="1">45J</strain>
    </source>
</reference>
<dbReference type="AlphaFoldDB" id="A0A5J4L263"/>
<comment type="caution">
    <text evidence="1">The sequence shown here is derived from an EMBL/GenBank/DDBJ whole genome shotgun (WGS) entry which is preliminary data.</text>
</comment>
<name>A0A5J4L263_9ZZZZ</name>